<feature type="region of interest" description="Disordered" evidence="6">
    <location>
        <begin position="344"/>
        <end position="480"/>
    </location>
</feature>
<feature type="region of interest" description="Disordered" evidence="6">
    <location>
        <begin position="1"/>
        <end position="171"/>
    </location>
</feature>
<evidence type="ECO:0000259" key="8">
    <source>
        <dbReference type="Pfam" id="PF04024"/>
    </source>
</evidence>
<dbReference type="PANTHER" id="PTHR33885:SF3">
    <property type="entry name" value="PHAGE SHOCK PROTEIN C"/>
    <property type="match status" value="1"/>
</dbReference>
<feature type="transmembrane region" description="Helical" evidence="7">
    <location>
        <begin position="482"/>
        <end position="501"/>
    </location>
</feature>
<dbReference type="InterPro" id="IPR007168">
    <property type="entry name" value="Phageshock_PspC_N"/>
</dbReference>
<organism evidence="10 11">
    <name type="scientific">Micromonospora krabiensis</name>
    <dbReference type="NCBI Taxonomy" id="307121"/>
    <lineage>
        <taxon>Bacteria</taxon>
        <taxon>Bacillati</taxon>
        <taxon>Actinomycetota</taxon>
        <taxon>Actinomycetes</taxon>
        <taxon>Micromonosporales</taxon>
        <taxon>Micromonosporaceae</taxon>
        <taxon>Micromonospora</taxon>
    </lineage>
</organism>
<feature type="compositionally biased region" description="Low complexity" evidence="6">
    <location>
        <begin position="344"/>
        <end position="375"/>
    </location>
</feature>
<feature type="transmembrane region" description="Helical" evidence="7">
    <location>
        <begin position="199"/>
        <end position="226"/>
    </location>
</feature>
<feature type="transmembrane region" description="Helical" evidence="7">
    <location>
        <begin position="247"/>
        <end position="267"/>
    </location>
</feature>
<feature type="compositionally biased region" description="Gly residues" evidence="6">
    <location>
        <begin position="91"/>
        <end position="100"/>
    </location>
</feature>
<evidence type="ECO:0000313" key="11">
    <source>
        <dbReference type="Proteomes" id="UP000199393"/>
    </source>
</evidence>
<protein>
    <submittedName>
        <fullName evidence="10">Phage shock protein C (PspC) family protein</fullName>
    </submittedName>
</protein>
<feature type="compositionally biased region" description="Pro residues" evidence="6">
    <location>
        <begin position="17"/>
        <end position="27"/>
    </location>
</feature>
<dbReference type="STRING" id="307121.GA0070620_5246"/>
<feature type="transmembrane region" description="Helical" evidence="7">
    <location>
        <begin position="537"/>
        <end position="555"/>
    </location>
</feature>
<name>A0A1C3NAR1_9ACTN</name>
<evidence type="ECO:0000256" key="4">
    <source>
        <dbReference type="ARBA" id="ARBA00022989"/>
    </source>
</evidence>
<keyword evidence="5 7" id="KW-0472">Membrane</keyword>
<comment type="subcellular location">
    <subcellularLocation>
        <location evidence="1">Cell membrane</location>
        <topology evidence="1">Single-pass membrane protein</topology>
    </subcellularLocation>
</comment>
<keyword evidence="3 7" id="KW-0812">Transmembrane</keyword>
<feature type="domain" description="Cell wall-active antibiotics response LiaF-like C-terminal" evidence="9">
    <location>
        <begin position="582"/>
        <end position="678"/>
    </location>
</feature>
<feature type="transmembrane region" description="Helical" evidence="7">
    <location>
        <begin position="513"/>
        <end position="532"/>
    </location>
</feature>
<sequence>MTEEAAQPPRPLAGQPGEPPPPPPPASTGPASTAPTDARPAEPGPTSPAEVAGASDTTTHTARPLSGPAGYGPGPEASTGHTAGDTAPGGPSFGAGGPTAGPGEPVGAPGFGAGTPAGPGFGAGGPGFGAPFGYGDRVPGAGGAGGTPPPPGGQSGAAAGPPPGGTGFTSRYGLVRPRDGRYLAGVCAAIGRATNTDPVLWRVLLAVLGFFGGIGILVYVAAWLIIPGEGDTASPVESMLGRGRSSMSPVTVIVLGILVAVGFGYIVTDAFRAVLLGAAILIGGALLLNRPNRGPQAATQAGPVPGAPPGPVPPVAYPAPERFAAPPTVDLAGGPATAAPGVVPASVPAGTGHPVSAPHGGSAAHGAVPVSGGAPVPAPAPVSGQPAEATAQLPAWSPGTGDTASWPSAPTTASAWSTAASAQTPTSATPAGTDYPPAAPLPPAGYRPPFAPHGPYASQSTYPPPKPPKPAKPPKRPKERSPLGAVTFSLIFLALGLVAVLDLLNVFDVGASAYFAAALATIGLGLLVGTWFGRARWLIALGVVTAAALGVGTVAESYDRVRGVDGAVTWAPASYQDLADRYENSFGDAVLDLRTIDFDKRNTEISVAINFGKATVVVPPNVDVTTVADVNAGDARIFGRHFAGPAGRSREITDLGPDGAGGGTLRLSIHVNAGNLEVTR</sequence>
<dbReference type="Pfam" id="PF09922">
    <property type="entry name" value="LiaF-like_C"/>
    <property type="match status" value="1"/>
</dbReference>
<accession>A0A1C3NAR1</accession>
<evidence type="ECO:0000256" key="7">
    <source>
        <dbReference type="SAM" id="Phobius"/>
    </source>
</evidence>
<evidence type="ECO:0000256" key="2">
    <source>
        <dbReference type="ARBA" id="ARBA00022475"/>
    </source>
</evidence>
<feature type="compositionally biased region" description="Pro residues" evidence="6">
    <location>
        <begin position="437"/>
        <end position="452"/>
    </location>
</feature>
<keyword evidence="2" id="KW-1003">Cell membrane</keyword>
<evidence type="ECO:0000259" key="9">
    <source>
        <dbReference type="Pfam" id="PF09922"/>
    </source>
</evidence>
<evidence type="ECO:0000256" key="6">
    <source>
        <dbReference type="SAM" id="MobiDB-lite"/>
    </source>
</evidence>
<feature type="compositionally biased region" description="Low complexity" evidence="6">
    <location>
        <begin position="403"/>
        <end position="431"/>
    </location>
</feature>
<feature type="compositionally biased region" description="Low complexity" evidence="6">
    <location>
        <begin position="293"/>
        <end position="304"/>
    </location>
</feature>
<dbReference type="EMBL" id="LT598496">
    <property type="protein sequence ID" value="SBV29666.1"/>
    <property type="molecule type" value="Genomic_DNA"/>
</dbReference>
<keyword evidence="11" id="KW-1185">Reference proteome</keyword>
<dbReference type="InterPro" id="IPR052027">
    <property type="entry name" value="PspC"/>
</dbReference>
<dbReference type="OrthoDB" id="3208990at2"/>
<gene>
    <name evidence="10" type="ORF">GA0070620_5246</name>
</gene>
<feature type="compositionally biased region" description="Pro residues" evidence="6">
    <location>
        <begin position="305"/>
        <end position="317"/>
    </location>
</feature>
<evidence type="ECO:0000313" key="10">
    <source>
        <dbReference type="EMBL" id="SBV29666.1"/>
    </source>
</evidence>
<keyword evidence="4 7" id="KW-1133">Transmembrane helix</keyword>
<evidence type="ECO:0000256" key="5">
    <source>
        <dbReference type="ARBA" id="ARBA00023136"/>
    </source>
</evidence>
<dbReference type="PANTHER" id="PTHR33885">
    <property type="entry name" value="PHAGE SHOCK PROTEIN C"/>
    <property type="match status" value="1"/>
</dbReference>
<dbReference type="Proteomes" id="UP000199393">
    <property type="component" value="Chromosome I"/>
</dbReference>
<dbReference type="GO" id="GO:0005886">
    <property type="term" value="C:plasma membrane"/>
    <property type="evidence" value="ECO:0007669"/>
    <property type="project" value="UniProtKB-SubCell"/>
</dbReference>
<dbReference type="PATRIC" id="fig|307121.4.peg.5350"/>
<dbReference type="InterPro" id="IPR024425">
    <property type="entry name" value="LiaF-like_C"/>
</dbReference>
<feature type="region of interest" description="Disordered" evidence="6">
    <location>
        <begin position="293"/>
        <end position="319"/>
    </location>
</feature>
<feature type="domain" description="Phage shock protein PspC N-terminal" evidence="8">
    <location>
        <begin position="174"/>
        <end position="228"/>
    </location>
</feature>
<feature type="compositionally biased region" description="Gly residues" evidence="6">
    <location>
        <begin position="109"/>
        <end position="132"/>
    </location>
</feature>
<evidence type="ECO:0000256" key="3">
    <source>
        <dbReference type="ARBA" id="ARBA00022692"/>
    </source>
</evidence>
<feature type="compositionally biased region" description="Pro residues" evidence="6">
    <location>
        <begin position="462"/>
        <end position="471"/>
    </location>
</feature>
<proteinExistence type="predicted"/>
<dbReference type="Pfam" id="PF04024">
    <property type="entry name" value="PspC"/>
    <property type="match status" value="1"/>
</dbReference>
<dbReference type="RefSeq" id="WP_091595113.1">
    <property type="nucleotide sequence ID" value="NZ_JBHRWG010000002.1"/>
</dbReference>
<reference evidence="11" key="1">
    <citation type="submission" date="2016-06" db="EMBL/GenBank/DDBJ databases">
        <authorList>
            <person name="Varghese N."/>
        </authorList>
    </citation>
    <scope>NUCLEOTIDE SEQUENCE [LARGE SCALE GENOMIC DNA]</scope>
    <source>
        <strain evidence="11">DSM 45344</strain>
    </source>
</reference>
<evidence type="ECO:0000256" key="1">
    <source>
        <dbReference type="ARBA" id="ARBA00004162"/>
    </source>
</evidence>
<dbReference type="AlphaFoldDB" id="A0A1C3NAR1"/>